<dbReference type="eggNOG" id="COG2089">
    <property type="taxonomic scope" value="Bacteria"/>
</dbReference>
<gene>
    <name evidence="2" type="ordered locus">Cpha266_1187</name>
</gene>
<name>A1BFP6_CHLPD</name>
<dbReference type="RefSeq" id="WP_011745047.1">
    <property type="nucleotide sequence ID" value="NC_008639.1"/>
</dbReference>
<dbReference type="Pfam" id="PF03102">
    <property type="entry name" value="NeuB"/>
    <property type="match status" value="1"/>
</dbReference>
<dbReference type="Proteomes" id="UP000008701">
    <property type="component" value="Chromosome"/>
</dbReference>
<dbReference type="PANTHER" id="PTHR42966">
    <property type="entry name" value="N-ACETYLNEURAMINATE SYNTHASE"/>
    <property type="match status" value="1"/>
</dbReference>
<dbReference type="GO" id="GO:0047444">
    <property type="term" value="F:N-acylneuraminate-9-phosphate synthase activity"/>
    <property type="evidence" value="ECO:0007669"/>
    <property type="project" value="TreeGrafter"/>
</dbReference>
<dbReference type="InterPro" id="IPR051690">
    <property type="entry name" value="PseI-like"/>
</dbReference>
<sequence length="289" mass="31885">MAEVQIGNRKVGDGHPVFIIAEIGINHNGSLDIAKKLVEGAAALGCDAVKFQKRTPDLCVPQDQRSIERDTPWGLMTYIDYRYKVELGYEEYCAIDRCCRENGIMWFASCWDEDAVDFMEQFDPPCYKAASASLTDSALLEKVRATGRPLILSTGMSTMEEITDAVNRCGSENLLLAHTNSTYPSPVEELNLKMITTLKAMYPEIPAGYSGHETGLSTTWAAVALGAVFVERHVTLDRAMWGSDQAASIELIGLGRLVSNIRDIEKALGDGVKKVYEGEALARKKLRRV</sequence>
<dbReference type="InterPro" id="IPR013785">
    <property type="entry name" value="Aldolase_TIM"/>
</dbReference>
<dbReference type="EMBL" id="CP000492">
    <property type="protein sequence ID" value="ABL65223.1"/>
    <property type="molecule type" value="Genomic_DNA"/>
</dbReference>
<evidence type="ECO:0000259" key="1">
    <source>
        <dbReference type="Pfam" id="PF03102"/>
    </source>
</evidence>
<evidence type="ECO:0000313" key="3">
    <source>
        <dbReference type="Proteomes" id="UP000008701"/>
    </source>
</evidence>
<keyword evidence="2" id="KW-0808">Transferase</keyword>
<dbReference type="STRING" id="290317.Cpha266_1187"/>
<dbReference type="GO" id="GO:0050462">
    <property type="term" value="F:N-acetylneuraminate synthase activity"/>
    <property type="evidence" value="ECO:0007669"/>
    <property type="project" value="UniProtKB-EC"/>
</dbReference>
<dbReference type="OrthoDB" id="9814210at2"/>
<organism evidence="2 3">
    <name type="scientific">Chlorobium phaeobacteroides (strain DSM 266 / SMG 266 / 2430)</name>
    <dbReference type="NCBI Taxonomy" id="290317"/>
    <lineage>
        <taxon>Bacteria</taxon>
        <taxon>Pseudomonadati</taxon>
        <taxon>Chlorobiota</taxon>
        <taxon>Chlorobiia</taxon>
        <taxon>Chlorobiales</taxon>
        <taxon>Chlorobiaceae</taxon>
        <taxon>Chlorobium/Pelodictyon group</taxon>
        <taxon>Chlorobium</taxon>
    </lineage>
</organism>
<protein>
    <submittedName>
        <fullName evidence="2">N-acetylneuraminate synthase</fullName>
        <ecNumber evidence="2">2.5.1.56</ecNumber>
    </submittedName>
</protein>
<dbReference type="KEGG" id="cph:Cpha266_1187"/>
<dbReference type="Gene3D" id="3.20.20.70">
    <property type="entry name" value="Aldolase class I"/>
    <property type="match status" value="1"/>
</dbReference>
<dbReference type="AlphaFoldDB" id="A1BFP6"/>
<reference evidence="2 3" key="1">
    <citation type="submission" date="2006-12" db="EMBL/GenBank/DDBJ databases">
        <title>Complete sequence of Chlorobium phaeobacteroides DSM 266.</title>
        <authorList>
            <consortium name="US DOE Joint Genome Institute"/>
            <person name="Copeland A."/>
            <person name="Lucas S."/>
            <person name="Lapidus A."/>
            <person name="Barry K."/>
            <person name="Detter J.C."/>
            <person name="Glavina del Rio T."/>
            <person name="Hammon N."/>
            <person name="Israni S."/>
            <person name="Pitluck S."/>
            <person name="Goltsman E."/>
            <person name="Schmutz J."/>
            <person name="Larimer F."/>
            <person name="Land M."/>
            <person name="Hauser L."/>
            <person name="Mikhailova N."/>
            <person name="Li T."/>
            <person name="Overmann J."/>
            <person name="Bryant D.A."/>
            <person name="Richardson P."/>
        </authorList>
    </citation>
    <scope>NUCLEOTIDE SEQUENCE [LARGE SCALE GENOMIC DNA]</scope>
    <source>
        <strain evidence="2 3">DSM 266</strain>
    </source>
</reference>
<dbReference type="GO" id="GO:0016051">
    <property type="term" value="P:carbohydrate biosynthetic process"/>
    <property type="evidence" value="ECO:0007669"/>
    <property type="project" value="InterPro"/>
</dbReference>
<feature type="domain" description="PseI/NeuA/B-like" evidence="1">
    <location>
        <begin position="37"/>
        <end position="273"/>
    </location>
</feature>
<evidence type="ECO:0000313" key="2">
    <source>
        <dbReference type="EMBL" id="ABL65223.1"/>
    </source>
</evidence>
<dbReference type="InterPro" id="IPR013132">
    <property type="entry name" value="PseI/NeuA/B-like_N"/>
</dbReference>
<proteinExistence type="predicted"/>
<dbReference type="PANTHER" id="PTHR42966:SF3">
    <property type="entry name" value="BLR5971 PROTEIN"/>
    <property type="match status" value="1"/>
</dbReference>
<dbReference type="HOGENOM" id="CLU_040465_1_1_10"/>
<dbReference type="SUPFAM" id="SSF51569">
    <property type="entry name" value="Aldolase"/>
    <property type="match status" value="1"/>
</dbReference>
<dbReference type="EC" id="2.5.1.56" evidence="2"/>
<keyword evidence="3" id="KW-1185">Reference proteome</keyword>
<accession>A1BFP6</accession>